<accession>A0A0C3AWW9</accession>
<evidence type="ECO:0000256" key="1">
    <source>
        <dbReference type="SAM" id="MobiDB-lite"/>
    </source>
</evidence>
<evidence type="ECO:0000313" key="3">
    <source>
        <dbReference type="Proteomes" id="UP000053989"/>
    </source>
</evidence>
<name>A0A0C3AWW9_9AGAM</name>
<reference evidence="3" key="2">
    <citation type="submission" date="2015-01" db="EMBL/GenBank/DDBJ databases">
        <title>Evolutionary Origins and Diversification of the Mycorrhizal Mutualists.</title>
        <authorList>
            <consortium name="DOE Joint Genome Institute"/>
            <consortium name="Mycorrhizal Genomics Consortium"/>
            <person name="Kohler A."/>
            <person name="Kuo A."/>
            <person name="Nagy L.G."/>
            <person name="Floudas D."/>
            <person name="Copeland A."/>
            <person name="Barry K.W."/>
            <person name="Cichocki N."/>
            <person name="Veneault-Fourrey C."/>
            <person name="LaButti K."/>
            <person name="Lindquist E.A."/>
            <person name="Lipzen A."/>
            <person name="Lundell T."/>
            <person name="Morin E."/>
            <person name="Murat C."/>
            <person name="Riley R."/>
            <person name="Ohm R."/>
            <person name="Sun H."/>
            <person name="Tunlid A."/>
            <person name="Henrissat B."/>
            <person name="Grigoriev I.V."/>
            <person name="Hibbett D.S."/>
            <person name="Martin F."/>
        </authorList>
    </citation>
    <scope>NUCLEOTIDE SEQUENCE [LARGE SCALE GENOMIC DNA]</scope>
    <source>
        <strain evidence="3">Foug A</strain>
    </source>
</reference>
<dbReference type="InParanoid" id="A0A0C3AWW9"/>
<dbReference type="EMBL" id="KN822006">
    <property type="protein sequence ID" value="KIM69477.1"/>
    <property type="molecule type" value="Genomic_DNA"/>
</dbReference>
<organism evidence="2 3">
    <name type="scientific">Scleroderma citrinum Foug A</name>
    <dbReference type="NCBI Taxonomy" id="1036808"/>
    <lineage>
        <taxon>Eukaryota</taxon>
        <taxon>Fungi</taxon>
        <taxon>Dikarya</taxon>
        <taxon>Basidiomycota</taxon>
        <taxon>Agaricomycotina</taxon>
        <taxon>Agaricomycetes</taxon>
        <taxon>Agaricomycetidae</taxon>
        <taxon>Boletales</taxon>
        <taxon>Sclerodermatineae</taxon>
        <taxon>Sclerodermataceae</taxon>
        <taxon>Scleroderma</taxon>
    </lineage>
</organism>
<gene>
    <name evidence="2" type="ORF">SCLCIDRAFT_1207903</name>
</gene>
<feature type="region of interest" description="Disordered" evidence="1">
    <location>
        <begin position="47"/>
        <end position="75"/>
    </location>
</feature>
<dbReference type="HOGENOM" id="CLU_2672554_0_0_1"/>
<sequence>MYSDTPFAVLASTGVPSANSRDLTFFSDWPFSTTLLLLNATSSGHAIQSTRTPLHSRSSPTGMLAPPHRSSYPAV</sequence>
<keyword evidence="3" id="KW-1185">Reference proteome</keyword>
<protein>
    <submittedName>
        <fullName evidence="2">Uncharacterized protein</fullName>
    </submittedName>
</protein>
<dbReference type="AlphaFoldDB" id="A0A0C3AWW9"/>
<evidence type="ECO:0000313" key="2">
    <source>
        <dbReference type="EMBL" id="KIM69477.1"/>
    </source>
</evidence>
<feature type="compositionally biased region" description="Polar residues" evidence="1">
    <location>
        <begin position="47"/>
        <end position="61"/>
    </location>
</feature>
<reference evidence="2 3" key="1">
    <citation type="submission" date="2014-04" db="EMBL/GenBank/DDBJ databases">
        <authorList>
            <consortium name="DOE Joint Genome Institute"/>
            <person name="Kuo A."/>
            <person name="Kohler A."/>
            <person name="Nagy L.G."/>
            <person name="Floudas D."/>
            <person name="Copeland A."/>
            <person name="Barry K.W."/>
            <person name="Cichocki N."/>
            <person name="Veneault-Fourrey C."/>
            <person name="LaButti K."/>
            <person name="Lindquist E.A."/>
            <person name="Lipzen A."/>
            <person name="Lundell T."/>
            <person name="Morin E."/>
            <person name="Murat C."/>
            <person name="Sun H."/>
            <person name="Tunlid A."/>
            <person name="Henrissat B."/>
            <person name="Grigoriev I.V."/>
            <person name="Hibbett D.S."/>
            <person name="Martin F."/>
            <person name="Nordberg H.P."/>
            <person name="Cantor M.N."/>
            <person name="Hua S.X."/>
        </authorList>
    </citation>
    <scope>NUCLEOTIDE SEQUENCE [LARGE SCALE GENOMIC DNA]</scope>
    <source>
        <strain evidence="2 3">Foug A</strain>
    </source>
</reference>
<dbReference type="Proteomes" id="UP000053989">
    <property type="component" value="Unassembled WGS sequence"/>
</dbReference>
<proteinExistence type="predicted"/>